<name>A0A177CMB8_9PLEO</name>
<gene>
    <name evidence="2" type="ORF">CC84DRAFT_522536</name>
</gene>
<organism evidence="2 3">
    <name type="scientific">Paraphaeosphaeria sporulosa</name>
    <dbReference type="NCBI Taxonomy" id="1460663"/>
    <lineage>
        <taxon>Eukaryota</taxon>
        <taxon>Fungi</taxon>
        <taxon>Dikarya</taxon>
        <taxon>Ascomycota</taxon>
        <taxon>Pezizomycotina</taxon>
        <taxon>Dothideomycetes</taxon>
        <taxon>Pleosporomycetidae</taxon>
        <taxon>Pleosporales</taxon>
        <taxon>Massarineae</taxon>
        <taxon>Didymosphaeriaceae</taxon>
        <taxon>Paraphaeosphaeria</taxon>
    </lineage>
</organism>
<dbReference type="GeneID" id="28770105"/>
<dbReference type="InParanoid" id="A0A177CMB8"/>
<protein>
    <submittedName>
        <fullName evidence="2">Uncharacterized protein</fullName>
    </submittedName>
</protein>
<dbReference type="RefSeq" id="XP_018038272.1">
    <property type="nucleotide sequence ID" value="XM_018186619.1"/>
</dbReference>
<accession>A0A177CMB8</accession>
<dbReference type="EMBL" id="KV441550">
    <property type="protein sequence ID" value="OAG07907.1"/>
    <property type="molecule type" value="Genomic_DNA"/>
</dbReference>
<dbReference type="Proteomes" id="UP000077069">
    <property type="component" value="Unassembled WGS sequence"/>
</dbReference>
<reference evidence="2 3" key="1">
    <citation type="submission" date="2016-05" db="EMBL/GenBank/DDBJ databases">
        <title>Comparative analysis of secretome profiles of manganese(II)-oxidizing ascomycete fungi.</title>
        <authorList>
            <consortium name="DOE Joint Genome Institute"/>
            <person name="Zeiner C.A."/>
            <person name="Purvine S.O."/>
            <person name="Zink E.M."/>
            <person name="Wu S."/>
            <person name="Pasa-Tolic L."/>
            <person name="Chaput D.L."/>
            <person name="Haridas S."/>
            <person name="Grigoriev I.V."/>
            <person name="Santelli C.M."/>
            <person name="Hansel C.M."/>
        </authorList>
    </citation>
    <scope>NUCLEOTIDE SEQUENCE [LARGE SCALE GENOMIC DNA]</scope>
    <source>
        <strain evidence="2 3">AP3s5-JAC2a</strain>
    </source>
</reference>
<evidence type="ECO:0000313" key="3">
    <source>
        <dbReference type="Proteomes" id="UP000077069"/>
    </source>
</evidence>
<proteinExistence type="predicted"/>
<feature type="region of interest" description="Disordered" evidence="1">
    <location>
        <begin position="52"/>
        <end position="90"/>
    </location>
</feature>
<keyword evidence="3" id="KW-1185">Reference proteome</keyword>
<evidence type="ECO:0000256" key="1">
    <source>
        <dbReference type="SAM" id="MobiDB-lite"/>
    </source>
</evidence>
<dbReference type="AlphaFoldDB" id="A0A177CMB8"/>
<sequence length="193" mass="20650">MVFVLVAGPGKSPSLSQLARRSLWGSCAQRAANHTHTLALNTAAIERGTGARVHDGESGRHSVAMPRQQGTATAPDGRDEDEGANGVGATQGTLVAWARPALPGSRGPKAVRREPRRGSKLFCQRRRDCEVDSASLLQVCLSRALEPRRRTHIDASTLPCPFARSQKYVSRFSRPIAPPSCALPLLPLVAPCT</sequence>
<evidence type="ECO:0000313" key="2">
    <source>
        <dbReference type="EMBL" id="OAG07907.1"/>
    </source>
</evidence>